<evidence type="ECO:0000256" key="7">
    <source>
        <dbReference type="SAM" id="Phobius"/>
    </source>
</evidence>
<organism evidence="8 9">
    <name type="scientific">Shewanella pneumatophori</name>
    <dbReference type="NCBI Taxonomy" id="314092"/>
    <lineage>
        <taxon>Bacteria</taxon>
        <taxon>Pseudomonadati</taxon>
        <taxon>Pseudomonadota</taxon>
        <taxon>Gammaproteobacteria</taxon>
        <taxon>Alteromonadales</taxon>
        <taxon>Shewanellaceae</taxon>
        <taxon>Shewanella</taxon>
    </lineage>
</organism>
<feature type="transmembrane region" description="Helical" evidence="7">
    <location>
        <begin position="255"/>
        <end position="275"/>
    </location>
</feature>
<feature type="transmembrane region" description="Helical" evidence="7">
    <location>
        <begin position="141"/>
        <end position="162"/>
    </location>
</feature>
<evidence type="ECO:0000313" key="8">
    <source>
        <dbReference type="EMBL" id="MCL1140551.1"/>
    </source>
</evidence>
<dbReference type="CDD" id="cd06173">
    <property type="entry name" value="MFS_MefA_like"/>
    <property type="match status" value="1"/>
</dbReference>
<evidence type="ECO:0000256" key="6">
    <source>
        <dbReference type="ARBA" id="ARBA00023136"/>
    </source>
</evidence>
<feature type="transmembrane region" description="Helical" evidence="7">
    <location>
        <begin position="221"/>
        <end position="240"/>
    </location>
</feature>
<reference evidence="8" key="1">
    <citation type="submission" date="2022-01" db="EMBL/GenBank/DDBJ databases">
        <title>Whole genome-based taxonomy of the Shewanellaceae.</title>
        <authorList>
            <person name="Martin-Rodriguez A.J."/>
        </authorList>
    </citation>
    <scope>NUCLEOTIDE SEQUENCE</scope>
    <source>
        <strain evidence="8">KCTC 23973</strain>
    </source>
</reference>
<feature type="transmembrane region" description="Helical" evidence="7">
    <location>
        <begin position="397"/>
        <end position="421"/>
    </location>
</feature>
<evidence type="ECO:0000256" key="3">
    <source>
        <dbReference type="ARBA" id="ARBA00022475"/>
    </source>
</evidence>
<feature type="transmembrane region" description="Helical" evidence="7">
    <location>
        <begin position="46"/>
        <end position="66"/>
    </location>
</feature>
<comment type="caution">
    <text evidence="8">The sequence shown here is derived from an EMBL/GenBank/DDBJ whole genome shotgun (WGS) entry which is preliminary data.</text>
</comment>
<feature type="transmembrane region" description="Helical" evidence="7">
    <location>
        <begin position="370"/>
        <end position="391"/>
    </location>
</feature>
<dbReference type="Pfam" id="PF07690">
    <property type="entry name" value="MFS_1"/>
    <property type="match status" value="1"/>
</dbReference>
<keyword evidence="2" id="KW-0813">Transport</keyword>
<keyword evidence="9" id="KW-1185">Reference proteome</keyword>
<keyword evidence="6 7" id="KW-0472">Membrane</keyword>
<feature type="transmembrane region" description="Helical" evidence="7">
    <location>
        <begin position="287"/>
        <end position="306"/>
    </location>
</feature>
<evidence type="ECO:0000256" key="2">
    <source>
        <dbReference type="ARBA" id="ARBA00022448"/>
    </source>
</evidence>
<accession>A0A9X2CHZ8</accession>
<dbReference type="InterPro" id="IPR011701">
    <property type="entry name" value="MFS"/>
</dbReference>
<dbReference type="PANTHER" id="PTHR43266:SF2">
    <property type="entry name" value="MAJOR FACILITATOR SUPERFAMILY (MFS) PROFILE DOMAIN-CONTAINING PROTEIN"/>
    <property type="match status" value="1"/>
</dbReference>
<evidence type="ECO:0000256" key="5">
    <source>
        <dbReference type="ARBA" id="ARBA00022989"/>
    </source>
</evidence>
<name>A0A9X2CHZ8_9GAMM</name>
<feature type="transmembrane region" description="Helical" evidence="7">
    <location>
        <begin position="168"/>
        <end position="189"/>
    </location>
</feature>
<protein>
    <submittedName>
        <fullName evidence="8">MFS transporter</fullName>
    </submittedName>
</protein>
<dbReference type="EMBL" id="JAKILB010000015">
    <property type="protein sequence ID" value="MCL1140551.1"/>
    <property type="molecule type" value="Genomic_DNA"/>
</dbReference>
<dbReference type="GO" id="GO:0005886">
    <property type="term" value="C:plasma membrane"/>
    <property type="evidence" value="ECO:0007669"/>
    <property type="project" value="UniProtKB-SubCell"/>
</dbReference>
<dbReference type="InterPro" id="IPR036259">
    <property type="entry name" value="MFS_trans_sf"/>
</dbReference>
<dbReference type="GO" id="GO:0022857">
    <property type="term" value="F:transmembrane transporter activity"/>
    <property type="evidence" value="ECO:0007669"/>
    <property type="project" value="InterPro"/>
</dbReference>
<feature type="transmembrane region" description="Helical" evidence="7">
    <location>
        <begin position="326"/>
        <end position="349"/>
    </location>
</feature>
<dbReference type="AlphaFoldDB" id="A0A9X2CHZ8"/>
<evidence type="ECO:0000256" key="1">
    <source>
        <dbReference type="ARBA" id="ARBA00004651"/>
    </source>
</evidence>
<comment type="subcellular location">
    <subcellularLocation>
        <location evidence="1">Cell membrane</location>
        <topology evidence="1">Multi-pass membrane protein</topology>
    </subcellularLocation>
</comment>
<dbReference type="RefSeq" id="WP_248951548.1">
    <property type="nucleotide sequence ID" value="NZ_JAKILB010000015.1"/>
</dbReference>
<dbReference type="Gene3D" id="1.20.1250.20">
    <property type="entry name" value="MFS general substrate transporter like domains"/>
    <property type="match status" value="1"/>
</dbReference>
<keyword evidence="4 7" id="KW-0812">Transmembrane</keyword>
<dbReference type="PANTHER" id="PTHR43266">
    <property type="entry name" value="MACROLIDE-EFFLUX PROTEIN"/>
    <property type="match status" value="1"/>
</dbReference>
<evidence type="ECO:0000256" key="4">
    <source>
        <dbReference type="ARBA" id="ARBA00022692"/>
    </source>
</evidence>
<keyword evidence="5 7" id="KW-1133">Transmembrane helix</keyword>
<dbReference type="Proteomes" id="UP001139293">
    <property type="component" value="Unassembled WGS sequence"/>
</dbReference>
<dbReference type="SUPFAM" id="SSF103473">
    <property type="entry name" value="MFS general substrate transporter"/>
    <property type="match status" value="1"/>
</dbReference>
<evidence type="ECO:0000313" key="9">
    <source>
        <dbReference type="Proteomes" id="UP001139293"/>
    </source>
</evidence>
<proteinExistence type="predicted"/>
<sequence length="569" mass="62578">MIFSRRFLPYFVTQCLGALNDNVFKNVLLLLVAYSQVDELPIDVNLFVNLAAGLFILPFLLFSAHAGQVADYVDKALLIRRLKLLELAIMSVAIFAIVSHSYLIMLLLLFLMGVQSAYFGPVKYSLLPRVLDNSELVSGNAWVEMGTFLAILAGTISAGLIVASNNAASLAAASVFILALIGAFASWFIPSIPAHSTQKPHFSIVAATLASIKKARRTPGIWIAILAISWFWFVGATYLTQFPNFARVTLHADPTVVSLLLLLFSVGIAVGSFVCERLSCRQVELAIMPLGLVLLAGFGIDLYFAIPTKPELAVLYNLQDFIGAASHYRLMLDLFMIGVGGGLFIVPLYTYIQARAKDGECAQAIASNNIINALFMVTSAIFAMLILNVFQWQIEQLFLLLAAANMLVFSWLLLGWPELLLSISSYYHRRVKYKVSLDDPNALHKQAKLLVVADNLSWRDMMLLYGSFTHPVHFADGMAQSLSINRLYRRALSRTLLSISNLANGNRTANIEAAELDVDSVICVSTTQLKQAQAEQKDYISVATKVIEVTVKDDAAKRLVVEIRPLTAA</sequence>
<gene>
    <name evidence="8" type="ORF">L2740_18610</name>
</gene>
<keyword evidence="3" id="KW-1003">Cell membrane</keyword>